<organism evidence="2 3">
    <name type="scientific">Datura stramonium</name>
    <name type="common">Jimsonweed</name>
    <name type="synonym">Common thornapple</name>
    <dbReference type="NCBI Taxonomy" id="4076"/>
    <lineage>
        <taxon>Eukaryota</taxon>
        <taxon>Viridiplantae</taxon>
        <taxon>Streptophyta</taxon>
        <taxon>Embryophyta</taxon>
        <taxon>Tracheophyta</taxon>
        <taxon>Spermatophyta</taxon>
        <taxon>Magnoliopsida</taxon>
        <taxon>eudicotyledons</taxon>
        <taxon>Gunneridae</taxon>
        <taxon>Pentapetalae</taxon>
        <taxon>asterids</taxon>
        <taxon>lamiids</taxon>
        <taxon>Solanales</taxon>
        <taxon>Solanaceae</taxon>
        <taxon>Solanoideae</taxon>
        <taxon>Datureae</taxon>
        <taxon>Datura</taxon>
    </lineage>
</organism>
<protein>
    <submittedName>
        <fullName evidence="2">Uncharacterized protein</fullName>
    </submittedName>
</protein>
<dbReference type="Gene3D" id="1.25.10.10">
    <property type="entry name" value="Leucine-rich Repeat Variant"/>
    <property type="match status" value="1"/>
</dbReference>
<proteinExistence type="predicted"/>
<dbReference type="InterPro" id="IPR011989">
    <property type="entry name" value="ARM-like"/>
</dbReference>
<evidence type="ECO:0000313" key="3">
    <source>
        <dbReference type="Proteomes" id="UP000823775"/>
    </source>
</evidence>
<comment type="caution">
    <text evidence="2">The sequence shown here is derived from an EMBL/GenBank/DDBJ whole genome shotgun (WGS) entry which is preliminary data.</text>
</comment>
<evidence type="ECO:0000256" key="1">
    <source>
        <dbReference type="SAM" id="MobiDB-lite"/>
    </source>
</evidence>
<feature type="region of interest" description="Disordered" evidence="1">
    <location>
        <begin position="324"/>
        <end position="347"/>
    </location>
</feature>
<sequence length="421" mass="47380">MEDEEETQQILKVLEALKQASQELQTNPEADSSESDSSSCAIKALLELDTESDSLLSSDPNLSNLSHHLSDLRTLISSLHNSKHKHGRIKSFLTRRLKTHEITRVAESIESEIQAWIDRESITNLTSQLQKIRSSESDLGSDEEDEVVEKLDQLHDRLSQGFNINLQDLLLKSKIFSELEFLLCNCNASQRVREKAGNALKHVVLFNKDVFVGQILMGQTIKALVSMDSLCSLEVLTSLIKAIRSPLVDVIESVGGISKAISYLNSEDLVMRVMAMEFILEIGYFGRKEAVEAMLNCGLIKKLVELQRSELGGDLIDLGKTHQKFEDDDEEEEEEGVELKTTTTTKKKKKKKRYGEKRFLEKHPFASCVARFTVQLEVGEGLRQREKRGFKQEILKKIREACDSDAEAATIVAEVLWGSSP</sequence>
<dbReference type="InterPro" id="IPR016024">
    <property type="entry name" value="ARM-type_fold"/>
</dbReference>
<accession>A0ABS8SQF8</accession>
<feature type="compositionally biased region" description="Acidic residues" evidence="1">
    <location>
        <begin position="326"/>
        <end position="336"/>
    </location>
</feature>
<dbReference type="PANTHER" id="PTHR35834">
    <property type="entry name" value="ARMADILLO-TYPE FOLD PROTEIN-RELATED"/>
    <property type="match status" value="1"/>
</dbReference>
<dbReference type="Proteomes" id="UP000823775">
    <property type="component" value="Unassembled WGS sequence"/>
</dbReference>
<keyword evidence="3" id="KW-1185">Reference proteome</keyword>
<reference evidence="2 3" key="1">
    <citation type="journal article" date="2021" name="BMC Genomics">
        <title>Datura genome reveals duplications of psychoactive alkaloid biosynthetic genes and high mutation rate following tissue culture.</title>
        <authorList>
            <person name="Rajewski A."/>
            <person name="Carter-House D."/>
            <person name="Stajich J."/>
            <person name="Litt A."/>
        </authorList>
    </citation>
    <scope>NUCLEOTIDE SEQUENCE [LARGE SCALE GENOMIC DNA]</scope>
    <source>
        <strain evidence="2">AR-01</strain>
    </source>
</reference>
<name>A0ABS8SQF8_DATST</name>
<dbReference type="EMBL" id="JACEIK010000673">
    <property type="protein sequence ID" value="MCD7460712.1"/>
    <property type="molecule type" value="Genomic_DNA"/>
</dbReference>
<dbReference type="PANTHER" id="PTHR35834:SF2">
    <property type="entry name" value="ATAXIN-10 DOMAIN-CONTAINING PROTEIN"/>
    <property type="match status" value="1"/>
</dbReference>
<evidence type="ECO:0000313" key="2">
    <source>
        <dbReference type="EMBL" id="MCD7460712.1"/>
    </source>
</evidence>
<dbReference type="SUPFAM" id="SSF48371">
    <property type="entry name" value="ARM repeat"/>
    <property type="match status" value="1"/>
</dbReference>
<gene>
    <name evidence="2" type="ORF">HAX54_044255</name>
</gene>